<evidence type="ECO:0000256" key="2">
    <source>
        <dbReference type="ARBA" id="ARBA00004496"/>
    </source>
</evidence>
<evidence type="ECO:0000256" key="3">
    <source>
        <dbReference type="ARBA" id="ARBA00007084"/>
    </source>
</evidence>
<reference evidence="9 10" key="1">
    <citation type="submission" date="2019-07" db="EMBL/GenBank/DDBJ databases">
        <title>Genomics analysis of Aphanomyces spp. identifies a new class of oomycete effector associated with host adaptation.</title>
        <authorList>
            <person name="Gaulin E."/>
        </authorList>
    </citation>
    <scope>NUCLEOTIDE SEQUENCE [LARGE SCALE GENOMIC DNA]</scope>
    <source>
        <strain evidence="9 10">ATCC 201684</strain>
    </source>
</reference>
<proteinExistence type="inferred from homology"/>
<evidence type="ECO:0000259" key="8">
    <source>
        <dbReference type="PROSITE" id="PS50250"/>
    </source>
</evidence>
<dbReference type="InterPro" id="IPR036390">
    <property type="entry name" value="WH_DNA-bd_sf"/>
</dbReference>
<evidence type="ECO:0000256" key="5">
    <source>
        <dbReference type="ARBA" id="ARBA00022490"/>
    </source>
</evidence>
<dbReference type="AlphaFoldDB" id="A0A6G0X083"/>
<comment type="subcellular location">
    <subcellularLocation>
        <location evidence="2">Cytoplasm</location>
    </subcellularLocation>
    <subcellularLocation>
        <location evidence="1">Nucleus</location>
    </subcellularLocation>
</comment>
<dbReference type="SMART" id="SM00088">
    <property type="entry name" value="PINT"/>
    <property type="match status" value="1"/>
</dbReference>
<evidence type="ECO:0000256" key="1">
    <source>
        <dbReference type="ARBA" id="ARBA00004123"/>
    </source>
</evidence>
<sequence length="450" mass="49538">MATSIAEFILQHCKNQSTSLENADLSKALASTSLEELDNTLECLNVDEYAAAIAYLLCAKGKRLPKLHIQDDDDDMDMRVDHLDAPDQSQHVAFLLQVSAFLSNLRLLPFENREATKLRDLVKIAVHVGIACNQTIHLVYPLREVILRWQASKFEAPSITHANKYALTSLHGYFALACLHAKCYHAALAILDQPVFEVATPSAVRSIHVLEYFYYGGMIYTGLKQFRDAAAFFSMALTTPAHVLSAVVVESYKKYILVSLLADGEVSPLPKSTPLVVSRNIESHVAPYLAFATAFKNLDLHQALDAANDIPSDVGLVKQCVEALKKKRVQQLTLTYTNVSLAKIAQEMGGSSVQAESCVLDMIEGGVVSAAIDKEKDMVSFTFASMDDSAHDDALLQATIEATIMYTTRLQEIDVALTKNPKYISRVKEKRGGKYVDTDESTWLAAQTSG</sequence>
<dbReference type="GO" id="GO:0005737">
    <property type="term" value="C:cytoplasm"/>
    <property type="evidence" value="ECO:0007669"/>
    <property type="project" value="UniProtKB-SubCell"/>
</dbReference>
<dbReference type="GO" id="GO:0008180">
    <property type="term" value="C:COP9 signalosome"/>
    <property type="evidence" value="ECO:0007669"/>
    <property type="project" value="UniProtKB-KW"/>
</dbReference>
<protein>
    <recommendedName>
        <fullName evidence="4">COP9 signalosome complex subunit 3</fullName>
    </recommendedName>
</protein>
<dbReference type="InterPro" id="IPR000717">
    <property type="entry name" value="PCI_dom"/>
</dbReference>
<evidence type="ECO:0000313" key="9">
    <source>
        <dbReference type="EMBL" id="KAF0733194.1"/>
    </source>
</evidence>
<keyword evidence="10" id="KW-1185">Reference proteome</keyword>
<dbReference type="PROSITE" id="PS50250">
    <property type="entry name" value="PCI"/>
    <property type="match status" value="1"/>
</dbReference>
<gene>
    <name evidence="9" type="ORF">Ae201684_010011</name>
</gene>
<dbReference type="SUPFAM" id="SSF46785">
    <property type="entry name" value="Winged helix' DNA-binding domain"/>
    <property type="match status" value="1"/>
</dbReference>
<name>A0A6G0X083_9STRA</name>
<dbReference type="GO" id="GO:0006511">
    <property type="term" value="P:ubiquitin-dependent protein catabolic process"/>
    <property type="evidence" value="ECO:0007669"/>
    <property type="project" value="TreeGrafter"/>
</dbReference>
<dbReference type="Pfam" id="PF01399">
    <property type="entry name" value="PCI"/>
    <property type="match status" value="1"/>
</dbReference>
<dbReference type="EMBL" id="VJMJ01000126">
    <property type="protein sequence ID" value="KAF0733194.1"/>
    <property type="molecule type" value="Genomic_DNA"/>
</dbReference>
<accession>A0A6G0X083</accession>
<dbReference type="Pfam" id="PF22788">
    <property type="entry name" value="COP9_hel_rpt"/>
    <property type="match status" value="1"/>
</dbReference>
<evidence type="ECO:0000256" key="6">
    <source>
        <dbReference type="ARBA" id="ARBA00022790"/>
    </source>
</evidence>
<feature type="domain" description="PCI" evidence="8">
    <location>
        <begin position="225"/>
        <end position="386"/>
    </location>
</feature>
<keyword evidence="6" id="KW-0736">Signalosome</keyword>
<organism evidence="9 10">
    <name type="scientific">Aphanomyces euteiches</name>
    <dbReference type="NCBI Taxonomy" id="100861"/>
    <lineage>
        <taxon>Eukaryota</taxon>
        <taxon>Sar</taxon>
        <taxon>Stramenopiles</taxon>
        <taxon>Oomycota</taxon>
        <taxon>Saprolegniomycetes</taxon>
        <taxon>Saprolegniales</taxon>
        <taxon>Verrucalvaceae</taxon>
        <taxon>Aphanomyces</taxon>
    </lineage>
</organism>
<evidence type="ECO:0000313" key="10">
    <source>
        <dbReference type="Proteomes" id="UP000481153"/>
    </source>
</evidence>
<comment type="similarity">
    <text evidence="3">Belongs to the CSN3 family.</text>
</comment>
<dbReference type="InterPro" id="IPR055089">
    <property type="entry name" value="COP9_N"/>
</dbReference>
<evidence type="ECO:0000256" key="7">
    <source>
        <dbReference type="ARBA" id="ARBA00023242"/>
    </source>
</evidence>
<dbReference type="PANTHER" id="PTHR10758:SF1">
    <property type="entry name" value="COP9 SIGNALOSOME COMPLEX SUBUNIT 3"/>
    <property type="match status" value="1"/>
</dbReference>
<comment type="caution">
    <text evidence="9">The sequence shown here is derived from an EMBL/GenBank/DDBJ whole genome shotgun (WGS) entry which is preliminary data.</text>
</comment>
<evidence type="ECO:0000256" key="4">
    <source>
        <dbReference type="ARBA" id="ARBA00014878"/>
    </source>
</evidence>
<keyword evidence="7" id="KW-0539">Nucleus</keyword>
<dbReference type="Proteomes" id="UP000481153">
    <property type="component" value="Unassembled WGS sequence"/>
</dbReference>
<dbReference type="InterPro" id="IPR050756">
    <property type="entry name" value="CSN3"/>
</dbReference>
<dbReference type="VEuPathDB" id="FungiDB:AeMF1_012808"/>
<keyword evidence="5" id="KW-0963">Cytoplasm</keyword>
<dbReference type="PANTHER" id="PTHR10758">
    <property type="entry name" value="26S PROTEASOME NON-ATPASE REGULATORY SUBUNIT 3/COP9 SIGNALOSOME COMPLEX SUBUNIT 3"/>
    <property type="match status" value="1"/>
</dbReference>